<evidence type="ECO:0000313" key="3">
    <source>
        <dbReference type="EMBL" id="KAF2012364.1"/>
    </source>
</evidence>
<reference evidence="3" key="1">
    <citation type="journal article" date="2020" name="Stud. Mycol.">
        <title>101 Dothideomycetes genomes: a test case for predicting lifestyles and emergence of pathogens.</title>
        <authorList>
            <person name="Haridas S."/>
            <person name="Albert R."/>
            <person name="Binder M."/>
            <person name="Bloem J."/>
            <person name="Labutti K."/>
            <person name="Salamov A."/>
            <person name="Andreopoulos B."/>
            <person name="Baker S."/>
            <person name="Barry K."/>
            <person name="Bills G."/>
            <person name="Bluhm B."/>
            <person name="Cannon C."/>
            <person name="Castanera R."/>
            <person name="Culley D."/>
            <person name="Daum C."/>
            <person name="Ezra D."/>
            <person name="Gonzalez J."/>
            <person name="Henrissat B."/>
            <person name="Kuo A."/>
            <person name="Liang C."/>
            <person name="Lipzen A."/>
            <person name="Lutzoni F."/>
            <person name="Magnuson J."/>
            <person name="Mondo S."/>
            <person name="Nolan M."/>
            <person name="Ohm R."/>
            <person name="Pangilinan J."/>
            <person name="Park H.-J."/>
            <person name="Ramirez L."/>
            <person name="Alfaro M."/>
            <person name="Sun H."/>
            <person name="Tritt A."/>
            <person name="Yoshinaga Y."/>
            <person name="Zwiers L.-H."/>
            <person name="Turgeon B."/>
            <person name="Goodwin S."/>
            <person name="Spatafora J."/>
            <person name="Crous P."/>
            <person name="Grigoriev I."/>
        </authorList>
    </citation>
    <scope>NUCLEOTIDE SEQUENCE</scope>
    <source>
        <strain evidence="3">CBS 175.79</strain>
    </source>
</reference>
<feature type="region of interest" description="Disordered" evidence="1">
    <location>
        <begin position="62"/>
        <end position="158"/>
    </location>
</feature>
<keyword evidence="2" id="KW-0472">Membrane</keyword>
<feature type="transmembrane region" description="Helical" evidence="2">
    <location>
        <begin position="26"/>
        <end position="48"/>
    </location>
</feature>
<sequence length="158" mass="18077">MARCYYDSYTGRRQCYRSAWNDWVRWVVLAVIIVGFFLLFMLCSCITARRRRKAGRQPFYGTGWAARPYNGTNNAQPYYNNQYNQNQPAPPYSQQPQNNGYYGANQGYYGQQQYGQQPYGQQNGVELQQPQATYNRGGDNEYAPPAGPPPGKGDGIIR</sequence>
<keyword evidence="4" id="KW-1185">Reference proteome</keyword>
<accession>A0A6A5XJ72</accession>
<keyword evidence="2" id="KW-0812">Transmembrane</keyword>
<dbReference type="OrthoDB" id="3556830at2759"/>
<keyword evidence="2" id="KW-1133">Transmembrane helix</keyword>
<feature type="compositionally biased region" description="Low complexity" evidence="1">
    <location>
        <begin position="73"/>
        <end position="87"/>
    </location>
</feature>
<dbReference type="Proteomes" id="UP000799778">
    <property type="component" value="Unassembled WGS sequence"/>
</dbReference>
<feature type="compositionally biased region" description="Polar residues" evidence="1">
    <location>
        <begin position="125"/>
        <end position="134"/>
    </location>
</feature>
<feature type="compositionally biased region" description="Low complexity" evidence="1">
    <location>
        <begin position="94"/>
        <end position="124"/>
    </location>
</feature>
<name>A0A6A5XJ72_9PLEO</name>
<dbReference type="GO" id="GO:0016192">
    <property type="term" value="P:vesicle-mediated transport"/>
    <property type="evidence" value="ECO:0007669"/>
    <property type="project" value="TreeGrafter"/>
</dbReference>
<dbReference type="PANTHER" id="PTHR28187">
    <property type="entry name" value="PROTEIN RCR1-RELATED"/>
    <property type="match status" value="1"/>
</dbReference>
<organism evidence="3 4">
    <name type="scientific">Aaosphaeria arxii CBS 175.79</name>
    <dbReference type="NCBI Taxonomy" id="1450172"/>
    <lineage>
        <taxon>Eukaryota</taxon>
        <taxon>Fungi</taxon>
        <taxon>Dikarya</taxon>
        <taxon>Ascomycota</taxon>
        <taxon>Pezizomycotina</taxon>
        <taxon>Dothideomycetes</taxon>
        <taxon>Pleosporomycetidae</taxon>
        <taxon>Pleosporales</taxon>
        <taxon>Pleosporales incertae sedis</taxon>
        <taxon>Aaosphaeria</taxon>
    </lineage>
</organism>
<dbReference type="PANTHER" id="PTHR28187:SF1">
    <property type="entry name" value="PROTEIN RCR1-RELATED"/>
    <property type="match status" value="1"/>
</dbReference>
<dbReference type="InterPro" id="IPR020999">
    <property type="entry name" value="Chitin_synth_reg_RCR"/>
</dbReference>
<dbReference type="GeneID" id="54286319"/>
<dbReference type="AlphaFoldDB" id="A0A6A5XJ72"/>
<dbReference type="RefSeq" id="XP_033380703.1">
    <property type="nucleotide sequence ID" value="XM_033528922.1"/>
</dbReference>
<protein>
    <submittedName>
        <fullName evidence="3">Uncharacterized protein</fullName>
    </submittedName>
</protein>
<dbReference type="Pfam" id="PF12273">
    <property type="entry name" value="RCR"/>
    <property type="match status" value="1"/>
</dbReference>
<gene>
    <name evidence="3" type="ORF">BU24DRAFT_426244</name>
</gene>
<evidence type="ECO:0000313" key="4">
    <source>
        <dbReference type="Proteomes" id="UP000799778"/>
    </source>
</evidence>
<evidence type="ECO:0000256" key="2">
    <source>
        <dbReference type="SAM" id="Phobius"/>
    </source>
</evidence>
<evidence type="ECO:0000256" key="1">
    <source>
        <dbReference type="SAM" id="MobiDB-lite"/>
    </source>
</evidence>
<proteinExistence type="predicted"/>
<dbReference type="EMBL" id="ML978073">
    <property type="protein sequence ID" value="KAF2012364.1"/>
    <property type="molecule type" value="Genomic_DNA"/>
</dbReference>